<keyword evidence="3" id="KW-0547">Nucleotide-binding</keyword>
<dbReference type="PANTHER" id="PTHR43776:SF7">
    <property type="entry name" value="D,D-DIPEPTIDE TRANSPORT ATP-BINDING PROTEIN DDPF-RELATED"/>
    <property type="match status" value="1"/>
</dbReference>
<dbReference type="Pfam" id="PF00005">
    <property type="entry name" value="ABC_tran"/>
    <property type="match status" value="1"/>
</dbReference>
<accession>A0A4R0XTS2</accession>
<dbReference type="Proteomes" id="UP000294192">
    <property type="component" value="Unassembled WGS sequence"/>
</dbReference>
<protein>
    <recommendedName>
        <fullName evidence="5">ABC transporter domain-containing protein</fullName>
    </recommendedName>
</protein>
<comment type="similarity">
    <text evidence="1">Belongs to the ABC transporter superfamily.</text>
</comment>
<evidence type="ECO:0000256" key="4">
    <source>
        <dbReference type="ARBA" id="ARBA00022840"/>
    </source>
</evidence>
<evidence type="ECO:0000256" key="2">
    <source>
        <dbReference type="ARBA" id="ARBA00022448"/>
    </source>
</evidence>
<evidence type="ECO:0000313" key="7">
    <source>
        <dbReference type="Proteomes" id="UP000294192"/>
    </source>
</evidence>
<organism evidence="6 7">
    <name type="scientific">Mycoplasma marinum</name>
    <dbReference type="NCBI Taxonomy" id="1937190"/>
    <lineage>
        <taxon>Bacteria</taxon>
        <taxon>Bacillati</taxon>
        <taxon>Mycoplasmatota</taxon>
        <taxon>Mollicutes</taxon>
        <taxon>Mycoplasmataceae</taxon>
        <taxon>Mycoplasma</taxon>
    </lineage>
</organism>
<keyword evidence="4" id="KW-0067">ATP-binding</keyword>
<evidence type="ECO:0000259" key="5">
    <source>
        <dbReference type="Pfam" id="PF00005"/>
    </source>
</evidence>
<dbReference type="SUPFAM" id="SSF52540">
    <property type="entry name" value="P-loop containing nucleoside triphosphate hydrolases"/>
    <property type="match status" value="1"/>
</dbReference>
<evidence type="ECO:0000313" key="6">
    <source>
        <dbReference type="EMBL" id="TCG11049.1"/>
    </source>
</evidence>
<evidence type="ECO:0000256" key="1">
    <source>
        <dbReference type="ARBA" id="ARBA00005417"/>
    </source>
</evidence>
<reference evidence="6 7" key="1">
    <citation type="submission" date="2018-02" db="EMBL/GenBank/DDBJ databases">
        <title>Mycoplasma marinum and Mycoplasma todarodis sp. nov., moderately halophilic and psychrotolerant mycoplasmas isolated from cephalopods.</title>
        <authorList>
            <person name="Viver T."/>
        </authorList>
    </citation>
    <scope>NUCLEOTIDE SEQUENCE [LARGE SCALE GENOMIC DNA]</scope>
    <source>
        <strain evidence="6 7">PE</strain>
    </source>
</reference>
<dbReference type="InterPro" id="IPR003439">
    <property type="entry name" value="ABC_transporter-like_ATP-bd"/>
</dbReference>
<dbReference type="PANTHER" id="PTHR43776">
    <property type="entry name" value="TRANSPORT ATP-BINDING PROTEIN"/>
    <property type="match status" value="1"/>
</dbReference>
<proteinExistence type="inferred from homology"/>
<comment type="caution">
    <text evidence="6">The sequence shown here is derived from an EMBL/GenBank/DDBJ whole genome shotgun (WGS) entry which is preliminary data.</text>
</comment>
<sequence length="170" mass="19574">MKNNKILEVKNLSKVFSQKGSLLVAVDNVSFDLEKGETIGLIGESGSGKTTIGRTIIKLHNPSSGRILINKTDVAGKKITKEEEKILRTNIQMIFQDPYSSLNEQKNIMNIVSEPIKVLKLDKKYINDLYQESEKVYKFFGFTLIDYFYEKMFEFRKFANNIANNTYKKK</sequence>
<dbReference type="GO" id="GO:0016887">
    <property type="term" value="F:ATP hydrolysis activity"/>
    <property type="evidence" value="ECO:0007669"/>
    <property type="project" value="InterPro"/>
</dbReference>
<feature type="domain" description="ABC transporter" evidence="5">
    <location>
        <begin position="27"/>
        <end position="120"/>
    </location>
</feature>
<dbReference type="AlphaFoldDB" id="A0A4R0XTS2"/>
<keyword evidence="7" id="KW-1185">Reference proteome</keyword>
<evidence type="ECO:0000256" key="3">
    <source>
        <dbReference type="ARBA" id="ARBA00022741"/>
    </source>
</evidence>
<dbReference type="Gene3D" id="3.40.50.300">
    <property type="entry name" value="P-loop containing nucleotide triphosphate hydrolases"/>
    <property type="match status" value="1"/>
</dbReference>
<keyword evidence="2" id="KW-0813">Transport</keyword>
<gene>
    <name evidence="6" type="ORF">C4B24_03125</name>
</gene>
<dbReference type="EMBL" id="PSZO01000014">
    <property type="protein sequence ID" value="TCG11049.1"/>
    <property type="molecule type" value="Genomic_DNA"/>
</dbReference>
<dbReference type="OrthoDB" id="400883at2"/>
<dbReference type="InterPro" id="IPR050319">
    <property type="entry name" value="ABC_transp_ATP-bind"/>
</dbReference>
<name>A0A4R0XTS2_9MOLU</name>
<dbReference type="RefSeq" id="WP_131599251.1">
    <property type="nucleotide sequence ID" value="NZ_PSZO01000014.1"/>
</dbReference>
<dbReference type="InterPro" id="IPR027417">
    <property type="entry name" value="P-loop_NTPase"/>
</dbReference>
<dbReference type="GO" id="GO:0005524">
    <property type="term" value="F:ATP binding"/>
    <property type="evidence" value="ECO:0007669"/>
    <property type="project" value="UniProtKB-KW"/>
</dbReference>